<sequence length="178" mass="18676">MIKKLLPILLAVVGLGAGVGGGLMLRPAPEVVSIDPCGDTGTAETGDAHVIATADAHGEDGHGEGAPAASAYEYVKLNNQFVIPDLEGGRVISMIVLSLSLEAKTGSRENIYAREPKLRDAFLQVLFDHANTGGFKGAFTDSSTMNSLRQALLEVAQKILGPEINDVLVIDIVRQDIG</sequence>
<evidence type="ECO:0000256" key="6">
    <source>
        <dbReference type="ARBA" id="ARBA00022692"/>
    </source>
</evidence>
<dbReference type="OrthoDB" id="7864548at2"/>
<evidence type="ECO:0000256" key="3">
    <source>
        <dbReference type="ARBA" id="ARBA00008281"/>
    </source>
</evidence>
<evidence type="ECO:0000256" key="9">
    <source>
        <dbReference type="ARBA" id="ARBA00023136"/>
    </source>
</evidence>
<dbReference type="GO" id="GO:0006935">
    <property type="term" value="P:chemotaxis"/>
    <property type="evidence" value="ECO:0007669"/>
    <property type="project" value="UniProtKB-KW"/>
</dbReference>
<comment type="subcellular location">
    <subcellularLocation>
        <location evidence="10">Cell inner membrane</location>
    </subcellularLocation>
    <subcellularLocation>
        <location evidence="2">Cell membrane</location>
        <topology evidence="2">Single-pass membrane protein</topology>
    </subcellularLocation>
</comment>
<keyword evidence="7 10" id="KW-0283">Flagellar rotation</keyword>
<dbReference type="Pfam" id="PF03748">
    <property type="entry name" value="FliL"/>
    <property type="match status" value="1"/>
</dbReference>
<dbReference type="RefSeq" id="WP_090061086.1">
    <property type="nucleotide sequence ID" value="NZ_FORH01000004.1"/>
</dbReference>
<dbReference type="EMBL" id="FORH01000004">
    <property type="protein sequence ID" value="SFJ61440.1"/>
    <property type="molecule type" value="Genomic_DNA"/>
</dbReference>
<proteinExistence type="inferred from homology"/>
<dbReference type="GO" id="GO:0071973">
    <property type="term" value="P:bacterial-type flagellum-dependent cell motility"/>
    <property type="evidence" value="ECO:0007669"/>
    <property type="project" value="InterPro"/>
</dbReference>
<evidence type="ECO:0000256" key="10">
    <source>
        <dbReference type="RuleBase" id="RU364125"/>
    </source>
</evidence>
<evidence type="ECO:0000256" key="7">
    <source>
        <dbReference type="ARBA" id="ARBA00022779"/>
    </source>
</evidence>
<keyword evidence="10" id="KW-0997">Cell inner membrane</keyword>
<dbReference type="Proteomes" id="UP000199630">
    <property type="component" value="Unassembled WGS sequence"/>
</dbReference>
<evidence type="ECO:0000313" key="11">
    <source>
        <dbReference type="EMBL" id="SFJ61440.1"/>
    </source>
</evidence>
<evidence type="ECO:0000256" key="2">
    <source>
        <dbReference type="ARBA" id="ARBA00004162"/>
    </source>
</evidence>
<evidence type="ECO:0000313" key="12">
    <source>
        <dbReference type="Proteomes" id="UP000199630"/>
    </source>
</evidence>
<keyword evidence="6" id="KW-0812">Transmembrane</keyword>
<reference evidence="12" key="1">
    <citation type="submission" date="2016-10" db="EMBL/GenBank/DDBJ databases">
        <authorList>
            <person name="Varghese N."/>
            <person name="Submissions S."/>
        </authorList>
    </citation>
    <scope>NUCLEOTIDE SEQUENCE [LARGE SCALE GENOMIC DNA]</scope>
    <source>
        <strain evidence="12">DSM 26471</strain>
    </source>
</reference>
<organism evidence="11 12">
    <name type="scientific">Celeribacter neptunius</name>
    <dbReference type="NCBI Taxonomy" id="588602"/>
    <lineage>
        <taxon>Bacteria</taxon>
        <taxon>Pseudomonadati</taxon>
        <taxon>Pseudomonadota</taxon>
        <taxon>Alphaproteobacteria</taxon>
        <taxon>Rhodobacterales</taxon>
        <taxon>Roseobacteraceae</taxon>
        <taxon>Celeribacter</taxon>
    </lineage>
</organism>
<dbReference type="GO" id="GO:0005886">
    <property type="term" value="C:plasma membrane"/>
    <property type="evidence" value="ECO:0007669"/>
    <property type="project" value="UniProtKB-SubCell"/>
</dbReference>
<keyword evidence="8" id="KW-1133">Transmembrane helix</keyword>
<dbReference type="InterPro" id="IPR005503">
    <property type="entry name" value="FliL"/>
</dbReference>
<gene>
    <name evidence="11" type="ORF">SAMN04487991_2569</name>
</gene>
<comment type="function">
    <text evidence="1 10">Controls the rotational direction of flagella during chemotaxis.</text>
</comment>
<evidence type="ECO:0000256" key="5">
    <source>
        <dbReference type="ARBA" id="ARBA00022500"/>
    </source>
</evidence>
<comment type="similarity">
    <text evidence="3 10">Belongs to the FliL family.</text>
</comment>
<evidence type="ECO:0000256" key="4">
    <source>
        <dbReference type="ARBA" id="ARBA00022475"/>
    </source>
</evidence>
<keyword evidence="12" id="KW-1185">Reference proteome</keyword>
<dbReference type="AlphaFoldDB" id="A0A1I3SSX3"/>
<protein>
    <recommendedName>
        <fullName evidence="10">Flagellar protein FliL</fullName>
    </recommendedName>
</protein>
<evidence type="ECO:0000256" key="8">
    <source>
        <dbReference type="ARBA" id="ARBA00022989"/>
    </source>
</evidence>
<keyword evidence="4" id="KW-1003">Cell membrane</keyword>
<dbReference type="STRING" id="588602.SAMN04487991_2569"/>
<keyword evidence="9 10" id="KW-0472">Membrane</keyword>
<dbReference type="GO" id="GO:0009425">
    <property type="term" value="C:bacterial-type flagellum basal body"/>
    <property type="evidence" value="ECO:0007669"/>
    <property type="project" value="InterPro"/>
</dbReference>
<name>A0A1I3SSX3_9RHOB</name>
<keyword evidence="5 10" id="KW-0145">Chemotaxis</keyword>
<evidence type="ECO:0000256" key="1">
    <source>
        <dbReference type="ARBA" id="ARBA00002254"/>
    </source>
</evidence>
<accession>A0A1I3SSX3</accession>